<comment type="caution">
    <text evidence="4">The sequence shown here is derived from an EMBL/GenBank/DDBJ whole genome shotgun (WGS) entry which is preliminary data.</text>
</comment>
<sequence length="280" mass="29432">MELTNRVVVVTGGGSGIGAALCRAAHQAGARHIMVADRDGKAAAAVASEVDGTDIVVDVSKEADIARLVSVTEKAHGPIGVFVSNAGFVTTAGLEDTNEAIQTMWNVHVMAHIYAARAVLPSMIARGEGYLLNTSSAAGLLTQIGSMAYSVTKAASIALADWLAITHHHQGIRVSVLCPQAVDTAIVRNSPDYDPSRDGDGSIVDNVATIDGVLSADQVAAECIDALRDERFLVLPHPDVAVYAQRKAADRDRWLEGMRRFQDLLYPDGNLPGDAIAPSA</sequence>
<dbReference type="Pfam" id="PF00106">
    <property type="entry name" value="adh_short"/>
    <property type="match status" value="1"/>
</dbReference>
<organism evidence="4 5">
    <name type="scientific">Ilumatobacter coccineus</name>
    <dbReference type="NCBI Taxonomy" id="467094"/>
    <lineage>
        <taxon>Bacteria</taxon>
        <taxon>Bacillati</taxon>
        <taxon>Actinomycetota</taxon>
        <taxon>Acidimicrobiia</taxon>
        <taxon>Acidimicrobiales</taxon>
        <taxon>Ilumatobacteraceae</taxon>
        <taxon>Ilumatobacter</taxon>
    </lineage>
</organism>
<dbReference type="Proteomes" id="UP000230914">
    <property type="component" value="Unassembled WGS sequence"/>
</dbReference>
<dbReference type="Gene3D" id="3.40.50.720">
    <property type="entry name" value="NAD(P)-binding Rossmann-like Domain"/>
    <property type="match status" value="1"/>
</dbReference>
<dbReference type="InterPro" id="IPR057326">
    <property type="entry name" value="KR_dom"/>
</dbReference>
<dbReference type="PANTHER" id="PTHR43391">
    <property type="entry name" value="RETINOL DEHYDROGENASE-RELATED"/>
    <property type="match status" value="1"/>
</dbReference>
<proteinExistence type="inferred from homology"/>
<name>A0A2G6KD84_9ACTN</name>
<dbReference type="InterPro" id="IPR002347">
    <property type="entry name" value="SDR_fam"/>
</dbReference>
<protein>
    <submittedName>
        <fullName evidence="4">Short-chain dehydrogenase</fullName>
    </submittedName>
</protein>
<evidence type="ECO:0000256" key="2">
    <source>
        <dbReference type="ARBA" id="ARBA00023002"/>
    </source>
</evidence>
<dbReference type="SUPFAM" id="SSF51735">
    <property type="entry name" value="NAD(P)-binding Rossmann-fold domains"/>
    <property type="match status" value="1"/>
</dbReference>
<dbReference type="GO" id="GO:0016491">
    <property type="term" value="F:oxidoreductase activity"/>
    <property type="evidence" value="ECO:0007669"/>
    <property type="project" value="UniProtKB-KW"/>
</dbReference>
<dbReference type="PROSITE" id="PS00061">
    <property type="entry name" value="ADH_SHORT"/>
    <property type="match status" value="1"/>
</dbReference>
<dbReference type="PRINTS" id="PR00081">
    <property type="entry name" value="GDHRDH"/>
</dbReference>
<reference evidence="4 5" key="1">
    <citation type="submission" date="2017-10" db="EMBL/GenBank/DDBJ databases">
        <title>Novel microbial diversity and functional potential in the marine mammal oral microbiome.</title>
        <authorList>
            <person name="Dudek N.K."/>
            <person name="Sun C.L."/>
            <person name="Burstein D."/>
            <person name="Kantor R.S."/>
            <person name="Aliaga Goltsman D.S."/>
            <person name="Bik E.M."/>
            <person name="Thomas B.C."/>
            <person name="Banfield J.F."/>
            <person name="Relman D.A."/>
        </authorList>
    </citation>
    <scope>NUCLEOTIDE SEQUENCE [LARGE SCALE GENOMIC DNA]</scope>
    <source>
        <strain evidence="4">DOLJORAL78_61_10</strain>
    </source>
</reference>
<dbReference type="CDD" id="cd05233">
    <property type="entry name" value="SDR_c"/>
    <property type="match status" value="1"/>
</dbReference>
<dbReference type="EMBL" id="PDSL01000040">
    <property type="protein sequence ID" value="PIE32922.1"/>
    <property type="molecule type" value="Genomic_DNA"/>
</dbReference>
<keyword evidence="2" id="KW-0560">Oxidoreductase</keyword>
<dbReference type="SMART" id="SM00822">
    <property type="entry name" value="PKS_KR"/>
    <property type="match status" value="1"/>
</dbReference>
<evidence type="ECO:0000313" key="5">
    <source>
        <dbReference type="Proteomes" id="UP000230914"/>
    </source>
</evidence>
<gene>
    <name evidence="4" type="ORF">CSA55_02700</name>
</gene>
<evidence type="ECO:0000256" key="1">
    <source>
        <dbReference type="ARBA" id="ARBA00006484"/>
    </source>
</evidence>
<evidence type="ECO:0000313" key="4">
    <source>
        <dbReference type="EMBL" id="PIE32922.1"/>
    </source>
</evidence>
<dbReference type="InterPro" id="IPR036291">
    <property type="entry name" value="NAD(P)-bd_dom_sf"/>
</dbReference>
<accession>A0A2G6KD84</accession>
<dbReference type="InterPro" id="IPR020904">
    <property type="entry name" value="Sc_DH/Rdtase_CS"/>
</dbReference>
<evidence type="ECO:0000259" key="3">
    <source>
        <dbReference type="SMART" id="SM00822"/>
    </source>
</evidence>
<feature type="domain" description="Ketoreductase" evidence="3">
    <location>
        <begin position="6"/>
        <end position="185"/>
    </location>
</feature>
<dbReference type="AlphaFoldDB" id="A0A2G6KD84"/>
<comment type="similarity">
    <text evidence="1">Belongs to the short-chain dehydrogenases/reductases (SDR) family.</text>
</comment>
<dbReference type="PANTHER" id="PTHR43391:SF26">
    <property type="entry name" value="BLL7251 PROTEIN"/>
    <property type="match status" value="1"/>
</dbReference>